<dbReference type="CDD" id="cd06193">
    <property type="entry name" value="siderophore_interacting"/>
    <property type="match status" value="1"/>
</dbReference>
<dbReference type="EMBL" id="BOPF01000006">
    <property type="protein sequence ID" value="GIJ44991.1"/>
    <property type="molecule type" value="Genomic_DNA"/>
</dbReference>
<dbReference type="Pfam" id="PF04954">
    <property type="entry name" value="SIP"/>
    <property type="match status" value="1"/>
</dbReference>
<organism evidence="2 3">
    <name type="scientific">Virgisporangium aliadipatigenens</name>
    <dbReference type="NCBI Taxonomy" id="741659"/>
    <lineage>
        <taxon>Bacteria</taxon>
        <taxon>Bacillati</taxon>
        <taxon>Actinomycetota</taxon>
        <taxon>Actinomycetes</taxon>
        <taxon>Micromonosporales</taxon>
        <taxon>Micromonosporaceae</taxon>
        <taxon>Virgisporangium</taxon>
    </lineage>
</organism>
<comment type="caution">
    <text evidence="2">The sequence shown here is derived from an EMBL/GenBank/DDBJ whole genome shotgun (WGS) entry which is preliminary data.</text>
</comment>
<dbReference type="GO" id="GO:0016491">
    <property type="term" value="F:oxidoreductase activity"/>
    <property type="evidence" value="ECO:0007669"/>
    <property type="project" value="InterPro"/>
</dbReference>
<dbReference type="InterPro" id="IPR013113">
    <property type="entry name" value="SIP_FAD-bd"/>
</dbReference>
<dbReference type="Gene3D" id="3.40.50.80">
    <property type="entry name" value="Nucleotide-binding domain of ferredoxin-NADP reductase (FNR) module"/>
    <property type="match status" value="1"/>
</dbReference>
<dbReference type="PROSITE" id="PS51384">
    <property type="entry name" value="FAD_FR"/>
    <property type="match status" value="1"/>
</dbReference>
<evidence type="ECO:0000313" key="2">
    <source>
        <dbReference type="EMBL" id="GIJ44991.1"/>
    </source>
</evidence>
<gene>
    <name evidence="2" type="ORF">Val02_18770</name>
</gene>
<dbReference type="InterPro" id="IPR017938">
    <property type="entry name" value="Riboflavin_synthase-like_b-brl"/>
</dbReference>
<evidence type="ECO:0000313" key="3">
    <source>
        <dbReference type="Proteomes" id="UP000619260"/>
    </source>
</evidence>
<dbReference type="InterPro" id="IPR007037">
    <property type="entry name" value="SIP_rossman_dom"/>
</dbReference>
<dbReference type="Proteomes" id="UP000619260">
    <property type="component" value="Unassembled WGS sequence"/>
</dbReference>
<proteinExistence type="predicted"/>
<dbReference type="InterPro" id="IPR017927">
    <property type="entry name" value="FAD-bd_FR_type"/>
</dbReference>
<protein>
    <submittedName>
        <fullName evidence="2">Siderophore-interacting protein</fullName>
    </submittedName>
</protein>
<dbReference type="PANTHER" id="PTHR30157:SF0">
    <property type="entry name" value="NADPH-DEPENDENT FERRIC-CHELATE REDUCTASE"/>
    <property type="match status" value="1"/>
</dbReference>
<dbReference type="InterPro" id="IPR039374">
    <property type="entry name" value="SIP_fam"/>
</dbReference>
<evidence type="ECO:0000259" key="1">
    <source>
        <dbReference type="PROSITE" id="PS51384"/>
    </source>
</evidence>
<name>A0A8J3YJC1_9ACTN</name>
<dbReference type="InterPro" id="IPR039261">
    <property type="entry name" value="FNR_nucleotide-bd"/>
</dbReference>
<dbReference type="RefSeq" id="WP_203898557.1">
    <property type="nucleotide sequence ID" value="NZ_BOPF01000006.1"/>
</dbReference>
<keyword evidence="3" id="KW-1185">Reference proteome</keyword>
<reference evidence="2" key="1">
    <citation type="submission" date="2021-01" db="EMBL/GenBank/DDBJ databases">
        <title>Whole genome shotgun sequence of Virgisporangium aliadipatigenens NBRC 105644.</title>
        <authorList>
            <person name="Komaki H."/>
            <person name="Tamura T."/>
        </authorList>
    </citation>
    <scope>NUCLEOTIDE SEQUENCE</scope>
    <source>
        <strain evidence="2">NBRC 105644</strain>
    </source>
</reference>
<dbReference type="Gene3D" id="2.40.30.10">
    <property type="entry name" value="Translation factors"/>
    <property type="match status" value="1"/>
</dbReference>
<feature type="domain" description="FAD-binding FR-type" evidence="1">
    <location>
        <begin position="2"/>
        <end position="130"/>
    </location>
</feature>
<dbReference type="Pfam" id="PF08021">
    <property type="entry name" value="FAD_binding_9"/>
    <property type="match status" value="1"/>
</dbReference>
<dbReference type="PANTHER" id="PTHR30157">
    <property type="entry name" value="FERRIC REDUCTASE, NADPH-DEPENDENT"/>
    <property type="match status" value="1"/>
</dbReference>
<accession>A0A8J3YJC1</accession>
<dbReference type="AlphaFoldDB" id="A0A8J3YJC1"/>
<dbReference type="SUPFAM" id="SSF63380">
    <property type="entry name" value="Riboflavin synthase domain-like"/>
    <property type="match status" value="1"/>
</dbReference>
<sequence length="276" mass="30201">MYAMFPLRVARVERVTPHMIRVTLGGTVLQDFATSGPDQRVKLFFPVAGVDEPPILEGGLRWYEVWCATPVESRPVMRTYTIRAHRPEVHEIDIDFYDHGDIGPASAWARRAGAGSPITVLGPTGSNSGGADHNPPADAAWQLITGDETALPAISRIVEAAPAHADLRVYVEVADAAERQDLPWVTWVLRDGAPAGARLNAVVRAADLPTTPGYAWLAGESAGVRDLRRHLVGERGFDRKRIHFCGYWRKGRTESDAQVTGTWHDDVEPERATAAA</sequence>